<proteinExistence type="predicted"/>
<evidence type="ECO:0000313" key="2">
    <source>
        <dbReference type="Proteomes" id="UP000184518"/>
    </source>
</evidence>
<dbReference type="AlphaFoldDB" id="A0A1M5BRK3"/>
<dbReference type="EMBL" id="FQUT01000004">
    <property type="protein sequence ID" value="SHF45095.1"/>
    <property type="molecule type" value="Genomic_DNA"/>
</dbReference>
<dbReference type="STRING" id="1416778.SAMN05443633_104269"/>
<organism evidence="1 2">
    <name type="scientific">Chryseobacterium arachidis</name>
    <dbReference type="NCBI Taxonomy" id="1416778"/>
    <lineage>
        <taxon>Bacteria</taxon>
        <taxon>Pseudomonadati</taxon>
        <taxon>Bacteroidota</taxon>
        <taxon>Flavobacteriia</taxon>
        <taxon>Flavobacteriales</taxon>
        <taxon>Weeksellaceae</taxon>
        <taxon>Chryseobacterium group</taxon>
        <taxon>Chryseobacterium</taxon>
    </lineage>
</organism>
<protein>
    <submittedName>
        <fullName evidence="1">Uncharacterized protein</fullName>
    </submittedName>
</protein>
<sequence>MKQKNKVYIQWPLFLLLLWSNVLFSQYFEYQRESFLRNYETDYSKGKVNINVPFFSLPTNNGLKINIGMSYNTDAASGNDPGAELGMGWTDL</sequence>
<evidence type="ECO:0000313" key="1">
    <source>
        <dbReference type="EMBL" id="SHF45095.1"/>
    </source>
</evidence>
<reference evidence="2" key="1">
    <citation type="submission" date="2016-11" db="EMBL/GenBank/DDBJ databases">
        <authorList>
            <person name="Varghese N."/>
            <person name="Submissions S."/>
        </authorList>
    </citation>
    <scope>NUCLEOTIDE SEQUENCE [LARGE SCALE GENOMIC DNA]</scope>
    <source>
        <strain evidence="2">DSM 27619</strain>
    </source>
</reference>
<accession>A0A1M5BRK3</accession>
<name>A0A1M5BRK3_9FLAO</name>
<keyword evidence="2" id="KW-1185">Reference proteome</keyword>
<gene>
    <name evidence="1" type="ORF">SAMN05443633_104269</name>
</gene>
<dbReference type="OrthoDB" id="9814627at2"/>
<dbReference type="RefSeq" id="WP_143152309.1">
    <property type="nucleotide sequence ID" value="NZ_FQUT01000004.1"/>
</dbReference>
<dbReference type="Proteomes" id="UP000184518">
    <property type="component" value="Unassembled WGS sequence"/>
</dbReference>